<reference evidence="2 3" key="1">
    <citation type="journal article" date="2007" name="J. Bacteriol.">
        <title>Genome sequence analysis of the emerging human pathogenic acetic acid bacterium Granulibacter bethesdensis.</title>
        <authorList>
            <person name="Greenberg D.E."/>
            <person name="Porcella S.F."/>
            <person name="Zelazny A.M."/>
            <person name="Virtaneva K."/>
            <person name="Sturdevant D.E."/>
            <person name="Kupko J.J.III."/>
            <person name="Barbian K.D."/>
            <person name="Babar A."/>
            <person name="Dorward D.W."/>
            <person name="Holland S.M."/>
        </authorList>
    </citation>
    <scope>NUCLEOTIDE SEQUENCE [LARGE SCALE GENOMIC DNA]</scope>
    <source>
        <strain evidence="3">ATCC BAA-1260 / CGDNIH1</strain>
    </source>
</reference>
<dbReference type="AlphaFoldDB" id="A0A286M371"/>
<feature type="region of interest" description="Disordered" evidence="1">
    <location>
        <begin position="50"/>
        <end position="70"/>
    </location>
</feature>
<dbReference type="EMBL" id="CP000394">
    <property type="protein sequence ID" value="ASV62470.1"/>
    <property type="molecule type" value="Genomic_DNA"/>
</dbReference>
<evidence type="ECO:0000313" key="3">
    <source>
        <dbReference type="Proteomes" id="UP000001963"/>
    </source>
</evidence>
<dbReference type="KEGG" id="gbe:GbCGDNIH1_5052"/>
<feature type="compositionally biased region" description="Polar residues" evidence="1">
    <location>
        <begin position="50"/>
        <end position="63"/>
    </location>
</feature>
<proteinExistence type="predicted"/>
<name>A0A286M371_GRABC</name>
<evidence type="ECO:0000256" key="1">
    <source>
        <dbReference type="SAM" id="MobiDB-lite"/>
    </source>
</evidence>
<accession>A0A286M371</accession>
<keyword evidence="3" id="KW-1185">Reference proteome</keyword>
<evidence type="ECO:0000313" key="2">
    <source>
        <dbReference type="EMBL" id="ASV62470.1"/>
    </source>
</evidence>
<gene>
    <name evidence="2" type="ordered locus">GbCGDNIH1_5052</name>
</gene>
<dbReference type="Proteomes" id="UP000001963">
    <property type="component" value="Chromosome"/>
</dbReference>
<protein>
    <submittedName>
        <fullName evidence="2">Uncharacterized protein</fullName>
    </submittedName>
</protein>
<organism evidence="2 3">
    <name type="scientific">Granulibacter bethesdensis (strain ATCC BAA-1260 / CGDNIH1)</name>
    <dbReference type="NCBI Taxonomy" id="391165"/>
    <lineage>
        <taxon>Bacteria</taxon>
        <taxon>Pseudomonadati</taxon>
        <taxon>Pseudomonadota</taxon>
        <taxon>Alphaproteobacteria</taxon>
        <taxon>Acetobacterales</taxon>
        <taxon>Acetobacteraceae</taxon>
        <taxon>Granulibacter</taxon>
    </lineage>
</organism>
<sequence>MMAGKTSPVLIVIPAFNPMVIDRCDKKSRRPSRPAESLFYVRSTEAQKQPVCQQNRLQPSLGRQSGLIDE</sequence>